<evidence type="ECO:0000313" key="3">
    <source>
        <dbReference type="Proteomes" id="UP000252387"/>
    </source>
</evidence>
<keyword evidence="3" id="KW-1185">Reference proteome</keyword>
<dbReference type="InterPro" id="IPR032033">
    <property type="entry name" value="Cytochrome_P460"/>
</dbReference>
<organism evidence="2 3">
    <name type="scientific">Rhodanobacter denitrificans</name>
    <dbReference type="NCBI Taxonomy" id="666685"/>
    <lineage>
        <taxon>Bacteria</taxon>
        <taxon>Pseudomonadati</taxon>
        <taxon>Pseudomonadota</taxon>
        <taxon>Gammaproteobacteria</taxon>
        <taxon>Lysobacterales</taxon>
        <taxon>Rhodanobacteraceae</taxon>
        <taxon>Rhodanobacter</taxon>
    </lineage>
</organism>
<accession>A0A368KJV1</accession>
<reference evidence="2 3" key="1">
    <citation type="submission" date="2018-05" db="EMBL/GenBank/DDBJ databases">
        <title>Draft genome sequence of Rhodanobacter denitrificans Yn1 isolated from gold copper mine.</title>
        <authorList>
            <person name="Yang N."/>
            <person name="Mazhar H.S."/>
            <person name="Rensing C."/>
        </authorList>
    </citation>
    <scope>NUCLEOTIDE SEQUENCE [LARGE SCALE GENOMIC DNA]</scope>
    <source>
        <strain evidence="2 3">Yn1</strain>
    </source>
</reference>
<dbReference type="InterPro" id="IPR038142">
    <property type="entry name" value="Cytochrome_P460_sp"/>
</dbReference>
<dbReference type="EMBL" id="QFWQ01000003">
    <property type="protein sequence ID" value="RCS31255.1"/>
    <property type="molecule type" value="Genomic_DNA"/>
</dbReference>
<protein>
    <submittedName>
        <fullName evidence="2">Cytochrome P460</fullName>
    </submittedName>
</protein>
<gene>
    <name evidence="2" type="ORF">DEO45_03860</name>
</gene>
<feature type="domain" description="Cytochrome P460" evidence="1">
    <location>
        <begin position="35"/>
        <end position="165"/>
    </location>
</feature>
<dbReference type="OrthoDB" id="511546at2"/>
<dbReference type="Gene3D" id="3.50.70.20">
    <property type="entry name" value="Cytochrome P460"/>
    <property type="match status" value="1"/>
</dbReference>
<dbReference type="CDD" id="cd20751">
    <property type="entry name" value="cyt_P460_Ne-like"/>
    <property type="match status" value="1"/>
</dbReference>
<dbReference type="AlphaFoldDB" id="A0A368KJV1"/>
<evidence type="ECO:0000259" key="1">
    <source>
        <dbReference type="Pfam" id="PF16694"/>
    </source>
</evidence>
<dbReference type="Pfam" id="PF16694">
    <property type="entry name" value="Cytochrome_P460"/>
    <property type="match status" value="1"/>
</dbReference>
<comment type="caution">
    <text evidence="2">The sequence shown here is derived from an EMBL/GenBank/DDBJ whole genome shotgun (WGS) entry which is preliminary data.</text>
</comment>
<sequence>MAAMAATSFAAAADDPVSANTHAPAYTADGKLILPADYREWVYLSSGLDMSYNPKAMASPSPMFDNTFVNPESYRAFVRTGSWPDKTVIVLEVRGSTGNGSINQRGHYQSGGVQGMEVHVKDTVRFQGGWAFFSFDDSAAPAKQIPVAEACYSCHSAHAAVDTTFVQFYPTLLPIARQHATLSAAYLEDTAELLESPAK</sequence>
<name>A0A368KJV1_9GAMM</name>
<evidence type="ECO:0000313" key="2">
    <source>
        <dbReference type="EMBL" id="RCS31255.1"/>
    </source>
</evidence>
<dbReference type="Proteomes" id="UP000252387">
    <property type="component" value="Unassembled WGS sequence"/>
</dbReference>
<proteinExistence type="predicted"/>